<keyword evidence="2" id="KW-0812">Transmembrane</keyword>
<keyword evidence="2" id="KW-1133">Transmembrane helix</keyword>
<dbReference type="Gene3D" id="3.40.50.300">
    <property type="entry name" value="P-loop containing nucleotide triphosphate hydrolases"/>
    <property type="match status" value="2"/>
</dbReference>
<organism evidence="4 5">
    <name type="scientific">Clostridium malenominatum</name>
    <dbReference type="NCBI Taxonomy" id="1539"/>
    <lineage>
        <taxon>Bacteria</taxon>
        <taxon>Bacillati</taxon>
        <taxon>Bacillota</taxon>
        <taxon>Clostridia</taxon>
        <taxon>Eubacteriales</taxon>
        <taxon>Clostridiaceae</taxon>
        <taxon>Clostridium</taxon>
    </lineage>
</organism>
<evidence type="ECO:0000256" key="2">
    <source>
        <dbReference type="SAM" id="Phobius"/>
    </source>
</evidence>
<dbReference type="Pfam" id="PF13514">
    <property type="entry name" value="AAA_27"/>
    <property type="match status" value="1"/>
</dbReference>
<proteinExistence type="predicted"/>
<evidence type="ECO:0000313" key="5">
    <source>
        <dbReference type="Proteomes" id="UP001500339"/>
    </source>
</evidence>
<evidence type="ECO:0000256" key="1">
    <source>
        <dbReference type="SAM" id="Coils"/>
    </source>
</evidence>
<dbReference type="SUPFAM" id="SSF52540">
    <property type="entry name" value="P-loop containing nucleoside triphosphate hydrolases"/>
    <property type="match status" value="1"/>
</dbReference>
<feature type="transmembrane region" description="Helical" evidence="2">
    <location>
        <begin position="405"/>
        <end position="426"/>
    </location>
</feature>
<evidence type="ECO:0000313" key="4">
    <source>
        <dbReference type="EMBL" id="GAA0721754.1"/>
    </source>
</evidence>
<dbReference type="Proteomes" id="UP001500339">
    <property type="component" value="Unassembled WGS sequence"/>
</dbReference>
<sequence>MHIKRLYIGDFGIYQNETLEDLNNGLVVIGGLNRAGKSTLLKVLKNLSYGFVKGETLPPPRIQYNVEGTLENDDMIYNLKLEGYKKPLIVPNFEGLLYPIDKNSYSELFTIDLDVLKGIDTLLLGAGFKDVIKIPAIIKELKRESEKIGGKVGNPNTKQFKPFFNSISKGLKEREVALKEKDIYLEKNEKLMEIDKKINESSIGRVNIEKDLSKLELVFNNYKDYIKLLNLEEQIKNKEGILEKYGNFSLERVELFKREYGSLKENLKEKALLYENLLKGEKIHKKGLLNNLEDLERLNKEMYGIKEKYVSLEELQGENIKERENIIGVIKGLNEDLNGDLNLILGLKCDYLGLSEIENLLQRHEELYDSEKKGLNIKSRNLWYTLLGGVTLLSSLMVITNVTNLIYRCIFLLFQLGILGGFVYLIGRLKEQNFVGNKELEDIESKIEDFKNRIKLQRDVAGEGIILYARTLLGIKERINNLYIKEEKALFIKKELEGKKNIALEKINECYEIPIAPQGEASSINYIIEKIEKLIDIGNSIKEGQRAFTRVRDYEKDILKYFHLEEYGENLVELLESYCKNIKNCEELMTIINEKEKIIYRLKYSLLQENSGEEGIDKIKEFFGEYIKSYSTLEDIEKEIKRLHKEILELENALENLKEERAKTLLILENLGKSNSLEKIEMDILKSKAEMKPLADKYAIYNCASYILENAYNNFINKSKDNVLSEASNIFNKVTGGEYNKILPGENFLNMDFKAVSGENTINNSAETLSRGTKEQLFFSIRLSRILNISPLPVIIDDSLVNFDAQSLKSTLSFVKELSKRNQVFLLTCHSKVVETLSALNIDGQYFILNKGKLMKSRKESLIEYLK</sequence>
<feature type="domain" description="YhaN AAA" evidence="3">
    <location>
        <begin position="1"/>
        <end position="53"/>
    </location>
</feature>
<reference evidence="4 5" key="1">
    <citation type="journal article" date="2019" name="Int. J. Syst. Evol. Microbiol.">
        <title>The Global Catalogue of Microorganisms (GCM) 10K type strain sequencing project: providing services to taxonomists for standard genome sequencing and annotation.</title>
        <authorList>
            <consortium name="The Broad Institute Genomics Platform"/>
            <consortium name="The Broad Institute Genome Sequencing Center for Infectious Disease"/>
            <person name="Wu L."/>
            <person name="Ma J."/>
        </authorList>
    </citation>
    <scope>NUCLEOTIDE SEQUENCE [LARGE SCALE GENOMIC DNA]</scope>
    <source>
        <strain evidence="4 5">JCM 1405</strain>
    </source>
</reference>
<evidence type="ECO:0000259" key="3">
    <source>
        <dbReference type="Pfam" id="PF13514"/>
    </source>
</evidence>
<protein>
    <recommendedName>
        <fullName evidence="3">YhaN AAA domain-containing protein</fullName>
    </recommendedName>
</protein>
<keyword evidence="5" id="KW-1185">Reference proteome</keyword>
<dbReference type="PANTHER" id="PTHR41259">
    <property type="entry name" value="DOUBLE-STRAND BREAK REPAIR RAD50 ATPASE, PUTATIVE-RELATED"/>
    <property type="match status" value="1"/>
</dbReference>
<feature type="coiled-coil region" evidence="1">
    <location>
        <begin position="278"/>
        <end position="315"/>
    </location>
</feature>
<dbReference type="RefSeq" id="WP_343767887.1">
    <property type="nucleotide sequence ID" value="NZ_BAAACF010000001.1"/>
</dbReference>
<dbReference type="PANTHER" id="PTHR41259:SF1">
    <property type="entry name" value="DOUBLE-STRAND BREAK REPAIR RAD50 ATPASE, PUTATIVE-RELATED"/>
    <property type="match status" value="1"/>
</dbReference>
<dbReference type="InterPro" id="IPR027417">
    <property type="entry name" value="P-loop_NTPase"/>
</dbReference>
<gene>
    <name evidence="4" type="ORF">GCM10008905_12520</name>
</gene>
<dbReference type="InterPro" id="IPR038734">
    <property type="entry name" value="YhaN_AAA"/>
</dbReference>
<feature type="transmembrane region" description="Helical" evidence="2">
    <location>
        <begin position="382"/>
        <end position="399"/>
    </location>
</feature>
<feature type="coiled-coil region" evidence="1">
    <location>
        <begin position="633"/>
        <end position="667"/>
    </location>
</feature>
<comment type="caution">
    <text evidence="4">The sequence shown here is derived from an EMBL/GenBank/DDBJ whole genome shotgun (WGS) entry which is preliminary data.</text>
</comment>
<keyword evidence="2" id="KW-0472">Membrane</keyword>
<keyword evidence="1" id="KW-0175">Coiled coil</keyword>
<accession>A0ABN1IUY9</accession>
<name>A0ABN1IUY9_9CLOT</name>
<dbReference type="EMBL" id="BAAACF010000001">
    <property type="protein sequence ID" value="GAA0721754.1"/>
    <property type="molecule type" value="Genomic_DNA"/>
</dbReference>